<dbReference type="PIRSF" id="PIRSF001365">
    <property type="entry name" value="DHDPS"/>
    <property type="match status" value="1"/>
</dbReference>
<evidence type="ECO:0000256" key="5">
    <source>
        <dbReference type="PIRSR" id="PIRSR001365-2"/>
    </source>
</evidence>
<evidence type="ECO:0000256" key="1">
    <source>
        <dbReference type="ARBA" id="ARBA00023239"/>
    </source>
</evidence>
<dbReference type="InterPro" id="IPR013785">
    <property type="entry name" value="Aldolase_TIM"/>
</dbReference>
<dbReference type="SUPFAM" id="SSF51569">
    <property type="entry name" value="Aldolase"/>
    <property type="match status" value="1"/>
</dbReference>
<comment type="caution">
    <text evidence="6">The sequence shown here is derived from an EMBL/GenBank/DDBJ whole genome shotgun (WGS) entry which is preliminary data.</text>
</comment>
<dbReference type="InterPro" id="IPR002220">
    <property type="entry name" value="DapA-like"/>
</dbReference>
<protein>
    <submittedName>
        <fullName evidence="6">N-acetylneuraminate lyase</fullName>
        <ecNumber evidence="6">4.1.3.3</ecNumber>
    </submittedName>
</protein>
<name>A0A926I2A6_9FIRM</name>
<dbReference type="PROSITE" id="PS00666">
    <property type="entry name" value="DHDPS_2"/>
    <property type="match status" value="1"/>
</dbReference>
<dbReference type="RefSeq" id="WP_177713699.1">
    <property type="nucleotide sequence ID" value="NZ_JACRSQ010000019.1"/>
</dbReference>
<evidence type="ECO:0000313" key="7">
    <source>
        <dbReference type="Proteomes" id="UP000657006"/>
    </source>
</evidence>
<comment type="similarity">
    <text evidence="3">Belongs to the DapA family.</text>
</comment>
<gene>
    <name evidence="6" type="ORF">H8730_12175</name>
</gene>
<keyword evidence="7" id="KW-1185">Reference proteome</keyword>
<dbReference type="Pfam" id="PF00701">
    <property type="entry name" value="DHDPS"/>
    <property type="match status" value="1"/>
</dbReference>
<dbReference type="GO" id="GO:0008747">
    <property type="term" value="F:N-acetylneuraminate lyase activity"/>
    <property type="evidence" value="ECO:0007669"/>
    <property type="project" value="UniProtKB-EC"/>
</dbReference>
<feature type="binding site" evidence="5">
    <location>
        <position position="47"/>
    </location>
    <ligand>
        <name>pyruvate</name>
        <dbReference type="ChEBI" id="CHEBI:15361"/>
    </ligand>
</feature>
<dbReference type="Proteomes" id="UP000657006">
    <property type="component" value="Unassembled WGS sequence"/>
</dbReference>
<dbReference type="PANTHER" id="PTHR42849">
    <property type="entry name" value="N-ACETYLNEURAMINATE LYASE"/>
    <property type="match status" value="1"/>
</dbReference>
<evidence type="ECO:0000256" key="2">
    <source>
        <dbReference type="ARBA" id="ARBA00023270"/>
    </source>
</evidence>
<dbReference type="InterPro" id="IPR020625">
    <property type="entry name" value="Schiff_base-form_aldolases_AS"/>
</dbReference>
<dbReference type="EMBL" id="JACRSQ010000019">
    <property type="protein sequence ID" value="MBC8544293.1"/>
    <property type="molecule type" value="Genomic_DNA"/>
</dbReference>
<evidence type="ECO:0000313" key="6">
    <source>
        <dbReference type="EMBL" id="MBC8544293.1"/>
    </source>
</evidence>
<feature type="binding site" evidence="5">
    <location>
        <position position="204"/>
    </location>
    <ligand>
        <name>pyruvate</name>
        <dbReference type="ChEBI" id="CHEBI:15361"/>
    </ligand>
</feature>
<dbReference type="SMART" id="SM01130">
    <property type="entry name" value="DHDPS"/>
    <property type="match status" value="1"/>
</dbReference>
<dbReference type="NCBIfam" id="NF003164">
    <property type="entry name" value="PRK04147.1"/>
    <property type="match status" value="1"/>
</dbReference>
<keyword evidence="1 3" id="KW-0456">Lyase</keyword>
<feature type="active site" description="Proton donor/acceptor" evidence="4">
    <location>
        <position position="135"/>
    </location>
</feature>
<evidence type="ECO:0000256" key="3">
    <source>
        <dbReference type="PIRNR" id="PIRNR001365"/>
    </source>
</evidence>
<dbReference type="GO" id="GO:0005829">
    <property type="term" value="C:cytosol"/>
    <property type="evidence" value="ECO:0007669"/>
    <property type="project" value="TreeGrafter"/>
</dbReference>
<evidence type="ECO:0000256" key="4">
    <source>
        <dbReference type="PIRSR" id="PIRSR001365-1"/>
    </source>
</evidence>
<dbReference type="Gene3D" id="3.20.20.70">
    <property type="entry name" value="Aldolase class I"/>
    <property type="match status" value="1"/>
</dbReference>
<dbReference type="PANTHER" id="PTHR42849:SF1">
    <property type="entry name" value="N-ACETYLNEURAMINATE LYASE"/>
    <property type="match status" value="1"/>
</dbReference>
<dbReference type="AlphaFoldDB" id="A0A926I2A6"/>
<proteinExistence type="inferred from homology"/>
<keyword evidence="2" id="KW-0704">Schiff base</keyword>
<sequence>MKDLHGIFVALVTPFLPDGTVNKPALRKLIRMNLQKGVNGFYCCGSTAEAFMLSHTERKEVLETCAEEIVGKAALIAHIGEISQDGAADLARHAAGLGVDAISSVAPFYYPFTFEEIRSYYYALAESTGLPVILYHFPGYSGVKLSENQLASFLEDPRFIGLKHTSSDFFVLERLHTRFPDRYLFNGYDEMFLSGLVAGATGGIGSTYNLMAEKFIRMYALVQEGRWDEARCIQADVNKVISVLLRVGVIPGIKGLLTLMGIEAGNARAPFHTLSSEEMEQLRAVLPHVQTL</sequence>
<dbReference type="GO" id="GO:0019262">
    <property type="term" value="P:N-acetylneuraminate catabolic process"/>
    <property type="evidence" value="ECO:0007669"/>
    <property type="project" value="TreeGrafter"/>
</dbReference>
<accession>A0A926I2A6</accession>
<feature type="active site" description="Schiff-base intermediate with substrate" evidence="4">
    <location>
        <position position="163"/>
    </location>
</feature>
<organism evidence="6 7">
    <name type="scientific">Bianquea renquensis</name>
    <dbReference type="NCBI Taxonomy" id="2763661"/>
    <lineage>
        <taxon>Bacteria</taxon>
        <taxon>Bacillati</taxon>
        <taxon>Bacillota</taxon>
        <taxon>Clostridia</taxon>
        <taxon>Eubacteriales</taxon>
        <taxon>Bianqueaceae</taxon>
        <taxon>Bianquea</taxon>
    </lineage>
</organism>
<dbReference type="PRINTS" id="PR00146">
    <property type="entry name" value="DHPICSNTHASE"/>
</dbReference>
<dbReference type="EC" id="4.1.3.3" evidence="6"/>
<reference evidence="6" key="1">
    <citation type="submission" date="2020-08" db="EMBL/GenBank/DDBJ databases">
        <title>Genome public.</title>
        <authorList>
            <person name="Liu C."/>
            <person name="Sun Q."/>
        </authorList>
    </citation>
    <scope>NUCLEOTIDE SEQUENCE</scope>
    <source>
        <strain evidence="6">NSJ-32</strain>
    </source>
</reference>